<dbReference type="PANTHER" id="PTHR36075:SF1">
    <property type="entry name" value="OS03G0595200 PROTEIN"/>
    <property type="match status" value="1"/>
</dbReference>
<feature type="compositionally biased region" description="Low complexity" evidence="1">
    <location>
        <begin position="115"/>
        <end position="126"/>
    </location>
</feature>
<comment type="caution">
    <text evidence="2">The sequence shown here is derived from an EMBL/GenBank/DDBJ whole genome shotgun (WGS) entry which is preliminary data.</text>
</comment>
<sequence>MDPNLAQSTPQIEEDDEWDTDGFEIPSLSVGESDLTRLDVPEVKDDKISVSKVTKEDEKIYLGPHGTPPSQVKQQESSSTSGRKQRFKQKLKEADRKYLGAGRENKVENLRELVGSSKGSSSLPKNSPRDWLDPHCDEAQFERVYSRN</sequence>
<gene>
    <name evidence="2" type="ORF">MKW94_000670</name>
</gene>
<protein>
    <submittedName>
        <fullName evidence="2">Uncharacterized protein</fullName>
    </submittedName>
</protein>
<feature type="compositionally biased region" description="Polar residues" evidence="1">
    <location>
        <begin position="1"/>
        <end position="11"/>
    </location>
</feature>
<evidence type="ECO:0000313" key="2">
    <source>
        <dbReference type="EMBL" id="MCL7030455.1"/>
    </source>
</evidence>
<dbReference type="PANTHER" id="PTHR36075">
    <property type="entry name" value="BNAA10G09820D PROTEIN"/>
    <property type="match status" value="1"/>
</dbReference>
<feature type="compositionally biased region" description="Polar residues" evidence="1">
    <location>
        <begin position="68"/>
        <end position="82"/>
    </location>
</feature>
<name>A0AA41V153_PAPNU</name>
<proteinExistence type="predicted"/>
<dbReference type="Proteomes" id="UP001177140">
    <property type="component" value="Unassembled WGS sequence"/>
</dbReference>
<evidence type="ECO:0000256" key="1">
    <source>
        <dbReference type="SAM" id="MobiDB-lite"/>
    </source>
</evidence>
<feature type="region of interest" description="Disordered" evidence="1">
    <location>
        <begin position="41"/>
        <end position="135"/>
    </location>
</feature>
<feature type="region of interest" description="Disordered" evidence="1">
    <location>
        <begin position="1"/>
        <end position="29"/>
    </location>
</feature>
<evidence type="ECO:0000313" key="3">
    <source>
        <dbReference type="Proteomes" id="UP001177140"/>
    </source>
</evidence>
<dbReference type="AlphaFoldDB" id="A0AA41V153"/>
<keyword evidence="3" id="KW-1185">Reference proteome</keyword>
<reference evidence="2" key="1">
    <citation type="submission" date="2022-03" db="EMBL/GenBank/DDBJ databases">
        <title>A functionally conserved STORR gene fusion in Papaver species that diverged 16.8 million years ago.</title>
        <authorList>
            <person name="Catania T."/>
        </authorList>
    </citation>
    <scope>NUCLEOTIDE SEQUENCE</scope>
    <source>
        <strain evidence="2">S-191538</strain>
    </source>
</reference>
<accession>A0AA41V153</accession>
<feature type="compositionally biased region" description="Basic and acidic residues" evidence="1">
    <location>
        <begin position="41"/>
        <end position="60"/>
    </location>
</feature>
<organism evidence="2 3">
    <name type="scientific">Papaver nudicaule</name>
    <name type="common">Iceland poppy</name>
    <dbReference type="NCBI Taxonomy" id="74823"/>
    <lineage>
        <taxon>Eukaryota</taxon>
        <taxon>Viridiplantae</taxon>
        <taxon>Streptophyta</taxon>
        <taxon>Embryophyta</taxon>
        <taxon>Tracheophyta</taxon>
        <taxon>Spermatophyta</taxon>
        <taxon>Magnoliopsida</taxon>
        <taxon>Ranunculales</taxon>
        <taxon>Papaveraceae</taxon>
        <taxon>Papaveroideae</taxon>
        <taxon>Papaver</taxon>
    </lineage>
</organism>
<feature type="compositionally biased region" description="Acidic residues" evidence="1">
    <location>
        <begin position="12"/>
        <end position="22"/>
    </location>
</feature>
<feature type="compositionally biased region" description="Basic and acidic residues" evidence="1">
    <location>
        <begin position="90"/>
        <end position="111"/>
    </location>
</feature>
<dbReference type="EMBL" id="JAJJMA010101988">
    <property type="protein sequence ID" value="MCL7030455.1"/>
    <property type="molecule type" value="Genomic_DNA"/>
</dbReference>